<proteinExistence type="predicted"/>
<dbReference type="InterPro" id="IPR018976">
    <property type="entry name" value="Imelysin-like"/>
</dbReference>
<dbReference type="RefSeq" id="WP_184462519.1">
    <property type="nucleotide sequence ID" value="NZ_JACHHW010000005.1"/>
</dbReference>
<dbReference type="CDD" id="cd14657">
    <property type="entry name" value="Imelysin_IrpA-like"/>
    <property type="match status" value="1"/>
</dbReference>
<sequence length="434" mass="47906">MNAILTWPHWRSIFAVIVVLLNAACSPVPSEDEKRAILTAYRQQAYAVYDDAYMAAKELYAAASDLQKSPSQTSLDKARQAWRQARVPYSQSEALRFGNWFVDDWEKGVNSWPLDEGFIDYVDENYQASASNNWARANLMGAQHIIVAGRSVPLNYIVNKQLQMLESASGIESNIATGYHALEFMLWGQDKHGYASGAGERPWTDFSQDPSLCSNGEHLATTIAPCRKRGEFLQAQSMHVLSQLRDMRGYWAPGNGNAGARLQQADVNEGLNRILFGLLAMSAEELAGERMQVALMSNSPEEEQDCFSDDTHHSLWYNALGIENFYYGRYDGRNSIRLQSTSLAALASKYYPELARDIDAGFSETKAAMRAILDAGNSGEQYIDQLIAPGNDAGHQLLTRAIMALQAQAGLLKKLGNELGLSLTSPASVAQVAL</sequence>
<accession>A0A840R4E3</accession>
<evidence type="ECO:0000259" key="3">
    <source>
        <dbReference type="Pfam" id="PF09375"/>
    </source>
</evidence>
<evidence type="ECO:0000256" key="1">
    <source>
        <dbReference type="ARBA" id="ARBA00004196"/>
    </source>
</evidence>
<keyword evidence="2" id="KW-0732">Signal</keyword>
<evidence type="ECO:0000256" key="2">
    <source>
        <dbReference type="ARBA" id="ARBA00022729"/>
    </source>
</evidence>
<gene>
    <name evidence="4" type="ORF">HNQ57_001955</name>
</gene>
<dbReference type="Gene3D" id="1.20.1420.20">
    <property type="entry name" value="M75 peptidase, HXXE motif"/>
    <property type="match status" value="1"/>
</dbReference>
<protein>
    <submittedName>
        <fullName evidence="4">Putative iron-regulated protein</fullName>
    </submittedName>
</protein>
<dbReference type="AlphaFoldDB" id="A0A840R4E3"/>
<evidence type="ECO:0000313" key="5">
    <source>
        <dbReference type="Proteomes" id="UP000536640"/>
    </source>
</evidence>
<reference evidence="4 5" key="1">
    <citation type="submission" date="2020-08" db="EMBL/GenBank/DDBJ databases">
        <title>Genomic Encyclopedia of Type Strains, Phase IV (KMG-IV): sequencing the most valuable type-strain genomes for metagenomic binning, comparative biology and taxonomic classification.</title>
        <authorList>
            <person name="Goeker M."/>
        </authorList>
    </citation>
    <scope>NUCLEOTIDE SEQUENCE [LARGE SCALE GENOMIC DNA]</scope>
    <source>
        <strain evidence="4 5">DSM 25701</strain>
    </source>
</reference>
<dbReference type="Proteomes" id="UP000536640">
    <property type="component" value="Unassembled WGS sequence"/>
</dbReference>
<keyword evidence="5" id="KW-1185">Reference proteome</keyword>
<feature type="domain" description="Imelysin-like" evidence="3">
    <location>
        <begin position="45"/>
        <end position="410"/>
    </location>
</feature>
<dbReference type="GO" id="GO:0030313">
    <property type="term" value="C:cell envelope"/>
    <property type="evidence" value="ECO:0007669"/>
    <property type="project" value="UniProtKB-SubCell"/>
</dbReference>
<comment type="caution">
    <text evidence="4">The sequence shown here is derived from an EMBL/GenBank/DDBJ whole genome shotgun (WGS) entry which is preliminary data.</text>
</comment>
<dbReference type="EMBL" id="JACHHW010000005">
    <property type="protein sequence ID" value="MBB5187677.1"/>
    <property type="molecule type" value="Genomic_DNA"/>
</dbReference>
<organism evidence="4 5">
    <name type="scientific">Zhongshania antarctica</name>
    <dbReference type="NCBI Taxonomy" id="641702"/>
    <lineage>
        <taxon>Bacteria</taxon>
        <taxon>Pseudomonadati</taxon>
        <taxon>Pseudomonadota</taxon>
        <taxon>Gammaproteobacteria</taxon>
        <taxon>Cellvibrionales</taxon>
        <taxon>Spongiibacteraceae</taxon>
        <taxon>Zhongshania</taxon>
    </lineage>
</organism>
<dbReference type="InterPro" id="IPR038352">
    <property type="entry name" value="Imelysin_sf"/>
</dbReference>
<evidence type="ECO:0000313" key="4">
    <source>
        <dbReference type="EMBL" id="MBB5187677.1"/>
    </source>
</evidence>
<name>A0A840R4E3_9GAMM</name>
<comment type="subcellular location">
    <subcellularLocation>
        <location evidence="1">Cell envelope</location>
    </subcellularLocation>
</comment>
<dbReference type="Pfam" id="PF09375">
    <property type="entry name" value="Peptidase_M75"/>
    <property type="match status" value="1"/>
</dbReference>